<keyword evidence="2" id="KW-0808">Transferase</keyword>
<evidence type="ECO:0000313" key="10">
    <source>
        <dbReference type="Proteomes" id="UP000018201"/>
    </source>
</evidence>
<dbReference type="PROSITE" id="PS00107">
    <property type="entry name" value="PROTEIN_KINASE_ATP"/>
    <property type="match status" value="1"/>
</dbReference>
<dbReference type="Pfam" id="PF00069">
    <property type="entry name" value="Pkinase"/>
    <property type="match status" value="1"/>
</dbReference>
<keyword evidence="1 7" id="KW-0723">Serine/threonine-protein kinase</keyword>
<dbReference type="VEuPathDB" id="ToxoDB:EPH_0069990"/>
<accession>U6H648</accession>
<dbReference type="PROSITE" id="PS50011">
    <property type="entry name" value="PROTEIN_KINASE_DOM"/>
    <property type="match status" value="1"/>
</dbReference>
<dbReference type="SMART" id="SM00220">
    <property type="entry name" value="S_TKc"/>
    <property type="match status" value="1"/>
</dbReference>
<dbReference type="EMBL" id="HG708788">
    <property type="protein sequence ID" value="CDI87940.1"/>
    <property type="molecule type" value="Genomic_DNA"/>
</dbReference>
<dbReference type="GO" id="GO:0005524">
    <property type="term" value="F:ATP binding"/>
    <property type="evidence" value="ECO:0007669"/>
    <property type="project" value="UniProtKB-UniRule"/>
</dbReference>
<dbReference type="InterPro" id="IPR008271">
    <property type="entry name" value="Ser/Thr_kinase_AS"/>
</dbReference>
<dbReference type="Proteomes" id="UP000018201">
    <property type="component" value="Unassembled WGS sequence"/>
</dbReference>
<dbReference type="InterPro" id="IPR000719">
    <property type="entry name" value="Prot_kinase_dom"/>
</dbReference>
<evidence type="ECO:0000256" key="6">
    <source>
        <dbReference type="PROSITE-ProRule" id="PRU10141"/>
    </source>
</evidence>
<keyword evidence="5 6" id="KW-0067">ATP-binding</keyword>
<keyword evidence="3 6" id="KW-0547">Nucleotide-binding</keyword>
<evidence type="ECO:0000256" key="7">
    <source>
        <dbReference type="RuleBase" id="RU000304"/>
    </source>
</evidence>
<comment type="similarity">
    <text evidence="7">Belongs to the protein kinase superfamily.</text>
</comment>
<proteinExistence type="inferred from homology"/>
<gene>
    <name evidence="9" type="ORF">EPH_0069990</name>
</gene>
<evidence type="ECO:0000256" key="5">
    <source>
        <dbReference type="ARBA" id="ARBA00022840"/>
    </source>
</evidence>
<dbReference type="InterPro" id="IPR017441">
    <property type="entry name" value="Protein_kinase_ATP_BS"/>
</dbReference>
<dbReference type="GO" id="GO:0004691">
    <property type="term" value="F:cAMP-dependent protein kinase activity"/>
    <property type="evidence" value="ECO:0007669"/>
    <property type="project" value="TreeGrafter"/>
</dbReference>
<dbReference type="PANTHER" id="PTHR24353">
    <property type="entry name" value="CYCLIC NUCLEOTIDE-DEPENDENT PROTEIN KINASE"/>
    <property type="match status" value="1"/>
</dbReference>
<dbReference type="Gene3D" id="1.10.510.10">
    <property type="entry name" value="Transferase(Phosphotransferase) domain 1"/>
    <property type="match status" value="1"/>
</dbReference>
<dbReference type="PANTHER" id="PTHR24353:SF37">
    <property type="entry name" value="CAMP-DEPENDENT PROTEIN KINASE CATALYTIC SUBUNIT PRKX"/>
    <property type="match status" value="1"/>
</dbReference>
<dbReference type="Gene3D" id="3.30.200.20">
    <property type="entry name" value="Phosphorylase Kinase, domain 1"/>
    <property type="match status" value="1"/>
</dbReference>
<evidence type="ECO:0000256" key="4">
    <source>
        <dbReference type="ARBA" id="ARBA00022777"/>
    </source>
</evidence>
<dbReference type="GO" id="GO:0005952">
    <property type="term" value="C:cAMP-dependent protein kinase complex"/>
    <property type="evidence" value="ECO:0007669"/>
    <property type="project" value="TreeGrafter"/>
</dbReference>
<protein>
    <recommendedName>
        <fullName evidence="8">Protein kinase domain-containing protein</fullName>
    </recommendedName>
</protein>
<dbReference type="AlphaFoldDB" id="U6H648"/>
<evidence type="ECO:0000256" key="3">
    <source>
        <dbReference type="ARBA" id="ARBA00022741"/>
    </source>
</evidence>
<name>U6H648_9EIME</name>
<reference evidence="9" key="2">
    <citation type="submission" date="2013-10" db="EMBL/GenBank/DDBJ databases">
        <authorList>
            <person name="Aslett M."/>
        </authorList>
    </citation>
    <scope>NUCLEOTIDE SEQUENCE [LARGE SCALE GENOMIC DNA]</scope>
    <source>
        <strain evidence="9">Houghton</strain>
    </source>
</reference>
<dbReference type="PROSITE" id="PS00108">
    <property type="entry name" value="PROTEIN_KINASE_ST"/>
    <property type="match status" value="1"/>
</dbReference>
<organism evidence="9 10">
    <name type="scientific">Eimeria praecox</name>
    <dbReference type="NCBI Taxonomy" id="51316"/>
    <lineage>
        <taxon>Eukaryota</taxon>
        <taxon>Sar</taxon>
        <taxon>Alveolata</taxon>
        <taxon>Apicomplexa</taxon>
        <taxon>Conoidasida</taxon>
        <taxon>Coccidia</taxon>
        <taxon>Eucoccidiorida</taxon>
        <taxon>Eimeriorina</taxon>
        <taxon>Eimeriidae</taxon>
        <taxon>Eimeria</taxon>
    </lineage>
</organism>
<dbReference type="SUPFAM" id="SSF56112">
    <property type="entry name" value="Protein kinase-like (PK-like)"/>
    <property type="match status" value="1"/>
</dbReference>
<evidence type="ECO:0000256" key="1">
    <source>
        <dbReference type="ARBA" id="ARBA00022527"/>
    </source>
</evidence>
<sequence>MLTHLEERIRMQDTKVEFKDLQVVRVVGRGTFGTVKLVQHIPTKIRYALKCVSRRSVVALNQQDHIRLEREIMAENDHPFIIRLVRTFRDKDFLYFLTELVTGGELYDAIRKLGLLGRYQAQFYLASIVLAIEYLHERNIAYRDLKPENILLDSQGTLGLCEID</sequence>
<evidence type="ECO:0000313" key="9">
    <source>
        <dbReference type="EMBL" id="CDI87940.1"/>
    </source>
</evidence>
<evidence type="ECO:0000259" key="8">
    <source>
        <dbReference type="PROSITE" id="PS50011"/>
    </source>
</evidence>
<feature type="binding site" evidence="6">
    <location>
        <position position="50"/>
    </location>
    <ligand>
        <name>ATP</name>
        <dbReference type="ChEBI" id="CHEBI:30616"/>
    </ligand>
</feature>
<keyword evidence="10" id="KW-1185">Reference proteome</keyword>
<feature type="domain" description="Protein kinase" evidence="8">
    <location>
        <begin position="21"/>
        <end position="164"/>
    </location>
</feature>
<dbReference type="OrthoDB" id="100546at2759"/>
<reference evidence="9" key="1">
    <citation type="submission" date="2013-10" db="EMBL/GenBank/DDBJ databases">
        <title>Genomic analysis of the causative agents of coccidiosis in chickens.</title>
        <authorList>
            <person name="Reid A.J."/>
            <person name="Blake D."/>
            <person name="Billington K."/>
            <person name="Browne H."/>
            <person name="Dunn M."/>
            <person name="Hung S."/>
            <person name="Kawahara F."/>
            <person name="Miranda-Saavedra D."/>
            <person name="Mourier T."/>
            <person name="Nagra H."/>
            <person name="Otto T.D."/>
            <person name="Rawlings N."/>
            <person name="Sanchez A."/>
            <person name="Sanders M."/>
            <person name="Subramaniam C."/>
            <person name="Tay Y."/>
            <person name="Dear P."/>
            <person name="Doerig C."/>
            <person name="Gruber A."/>
            <person name="Parkinson J."/>
            <person name="Shirley M."/>
            <person name="Wan K.L."/>
            <person name="Berriman M."/>
            <person name="Tomley F."/>
            <person name="Pain A."/>
        </authorList>
    </citation>
    <scope>NUCLEOTIDE SEQUENCE [LARGE SCALE GENOMIC DNA]</scope>
    <source>
        <strain evidence="9">Houghton</strain>
    </source>
</reference>
<dbReference type="InterPro" id="IPR011009">
    <property type="entry name" value="Kinase-like_dom_sf"/>
</dbReference>
<keyword evidence="4" id="KW-0418">Kinase</keyword>
<evidence type="ECO:0000256" key="2">
    <source>
        <dbReference type="ARBA" id="ARBA00022679"/>
    </source>
</evidence>